<dbReference type="OrthoDB" id="3737666at2759"/>
<organism evidence="2 3">
    <name type="scientific">Aulographum hederae CBS 113979</name>
    <dbReference type="NCBI Taxonomy" id="1176131"/>
    <lineage>
        <taxon>Eukaryota</taxon>
        <taxon>Fungi</taxon>
        <taxon>Dikarya</taxon>
        <taxon>Ascomycota</taxon>
        <taxon>Pezizomycotina</taxon>
        <taxon>Dothideomycetes</taxon>
        <taxon>Pleosporomycetidae</taxon>
        <taxon>Aulographales</taxon>
        <taxon>Aulographaceae</taxon>
    </lineage>
</organism>
<feature type="non-terminal residue" evidence="2">
    <location>
        <position position="281"/>
    </location>
</feature>
<sequence>MDLLSQGPVPPIFSPVLDMDSELDSPIRKRLPLDTTQTIQFKKNNTGLHQKYQSPREAILAARDFIVVASQLSHDRTEQSSLLDLLQIFRDFTEKGQVRYASSIIAFQVATLENVSKRIDNKTKTHKPAKPAQLSQPIPSPPQPVQLQQAKPSYAQMASPRTGKTGKAEWTTIQKKTKPQGPTQGVQALRFKQLILIRTVQSPINPLRIRDAINNAFSQKGIEHKVIASVSLSKTNQNIILTTMQSFTGQYLLDQRAIWENEISFSTAQLNQSWFKVVIHG</sequence>
<keyword evidence="3" id="KW-1185">Reference proteome</keyword>
<dbReference type="AlphaFoldDB" id="A0A6G1HBF6"/>
<evidence type="ECO:0000313" key="3">
    <source>
        <dbReference type="Proteomes" id="UP000800041"/>
    </source>
</evidence>
<protein>
    <submittedName>
        <fullName evidence="2">Uncharacterized protein</fullName>
    </submittedName>
</protein>
<dbReference type="EMBL" id="ML977142">
    <property type="protein sequence ID" value="KAF1990556.1"/>
    <property type="molecule type" value="Genomic_DNA"/>
</dbReference>
<accession>A0A6G1HBF6</accession>
<evidence type="ECO:0000313" key="2">
    <source>
        <dbReference type="EMBL" id="KAF1990556.1"/>
    </source>
</evidence>
<name>A0A6G1HBF6_9PEZI</name>
<dbReference type="Proteomes" id="UP000800041">
    <property type="component" value="Unassembled WGS sequence"/>
</dbReference>
<gene>
    <name evidence="2" type="ORF">K402DRAFT_390178</name>
</gene>
<reference evidence="2" key="1">
    <citation type="journal article" date="2020" name="Stud. Mycol.">
        <title>101 Dothideomycetes genomes: a test case for predicting lifestyles and emergence of pathogens.</title>
        <authorList>
            <person name="Haridas S."/>
            <person name="Albert R."/>
            <person name="Binder M."/>
            <person name="Bloem J."/>
            <person name="Labutti K."/>
            <person name="Salamov A."/>
            <person name="Andreopoulos B."/>
            <person name="Baker S."/>
            <person name="Barry K."/>
            <person name="Bills G."/>
            <person name="Bluhm B."/>
            <person name="Cannon C."/>
            <person name="Castanera R."/>
            <person name="Culley D."/>
            <person name="Daum C."/>
            <person name="Ezra D."/>
            <person name="Gonzalez J."/>
            <person name="Henrissat B."/>
            <person name="Kuo A."/>
            <person name="Liang C."/>
            <person name="Lipzen A."/>
            <person name="Lutzoni F."/>
            <person name="Magnuson J."/>
            <person name="Mondo S."/>
            <person name="Nolan M."/>
            <person name="Ohm R."/>
            <person name="Pangilinan J."/>
            <person name="Park H.-J."/>
            <person name="Ramirez L."/>
            <person name="Alfaro M."/>
            <person name="Sun H."/>
            <person name="Tritt A."/>
            <person name="Yoshinaga Y."/>
            <person name="Zwiers L.-H."/>
            <person name="Turgeon B."/>
            <person name="Goodwin S."/>
            <person name="Spatafora J."/>
            <person name="Crous P."/>
            <person name="Grigoriev I."/>
        </authorList>
    </citation>
    <scope>NUCLEOTIDE SEQUENCE</scope>
    <source>
        <strain evidence="2">CBS 113979</strain>
    </source>
</reference>
<evidence type="ECO:0000256" key="1">
    <source>
        <dbReference type="SAM" id="MobiDB-lite"/>
    </source>
</evidence>
<proteinExistence type="predicted"/>
<feature type="region of interest" description="Disordered" evidence="1">
    <location>
        <begin position="122"/>
        <end position="169"/>
    </location>
</feature>